<name>A0A2H3FSF2_GIBZA</name>
<dbReference type="OrthoDB" id="3365399at2759"/>
<feature type="compositionally biased region" description="Polar residues" evidence="1">
    <location>
        <begin position="105"/>
        <end position="116"/>
    </location>
</feature>
<dbReference type="AlphaFoldDB" id="A0A2H3FSF2"/>
<feature type="compositionally biased region" description="Pro residues" evidence="1">
    <location>
        <begin position="180"/>
        <end position="194"/>
    </location>
</feature>
<dbReference type="SUPFAM" id="SSF54236">
    <property type="entry name" value="Ubiquitin-like"/>
    <property type="match status" value="1"/>
</dbReference>
<dbReference type="Gene3D" id="3.10.20.90">
    <property type="entry name" value="Phosphatidylinositol 3-kinase Catalytic Subunit, Chain A, domain 1"/>
    <property type="match status" value="1"/>
</dbReference>
<gene>
    <name evidence="2" type="ORF">MDCFG202_LOCUS278392</name>
</gene>
<comment type="caution">
    <text evidence="2">The sequence shown here is derived from an EMBL/GenBank/DDBJ whole genome shotgun (WGS) entry which is preliminary data.</text>
</comment>
<dbReference type="EMBL" id="CAJPIJ010000136">
    <property type="protein sequence ID" value="CAG1986852.1"/>
    <property type="molecule type" value="Genomic_DNA"/>
</dbReference>
<proteinExistence type="predicted"/>
<evidence type="ECO:0000313" key="2">
    <source>
        <dbReference type="EMBL" id="CAG1986852.1"/>
    </source>
</evidence>
<feature type="region of interest" description="Disordered" evidence="1">
    <location>
        <begin position="132"/>
        <end position="263"/>
    </location>
</feature>
<dbReference type="OMA" id="VHMEAVT"/>
<feature type="compositionally biased region" description="Basic and acidic residues" evidence="1">
    <location>
        <begin position="37"/>
        <end position="51"/>
    </location>
</feature>
<evidence type="ECO:0000313" key="3">
    <source>
        <dbReference type="Proteomes" id="UP000746612"/>
    </source>
</evidence>
<dbReference type="InterPro" id="IPR029071">
    <property type="entry name" value="Ubiquitin-like_domsf"/>
</dbReference>
<protein>
    <submittedName>
        <fullName evidence="2">Uncharacterized protein</fullName>
    </submittedName>
</protein>
<feature type="region of interest" description="Disordered" evidence="1">
    <location>
        <begin position="405"/>
        <end position="429"/>
    </location>
</feature>
<feature type="region of interest" description="Disordered" evidence="1">
    <location>
        <begin position="1"/>
        <end position="116"/>
    </location>
</feature>
<feature type="compositionally biased region" description="Basic and acidic residues" evidence="1">
    <location>
        <begin position="58"/>
        <end position="78"/>
    </location>
</feature>
<sequence length="504" mass="56871">MKRLPFKPTALRKAAPKPSQPEEANGSDDDGLSLFSRRKEMEPIVQADRDRRTKKRRAADLEEERRQLETTEEKQARDEPEDAKDSGVFSQDDSNNVQEDPPSVQPSSDTLVAELASTQDGAECARFAFLSCDPEPSVDSFSELVTPPPSKRSKPDSDSTQRPLLSMQTDGEEDEDPFPDASPTPRARPQPDSPSPIRSRKPEFTPPQPKKITEPISIDSDSEDEVKPSQMAKRRSSSIEINDLTSPKPSKKPSQPPPAAAVEDDEFAEYIRRAEENRARQQALQSANTNDSPKKEVISVMITSTIPGSGILMAKFLFDKQLRIARDAWVKHQQKKGLDIKPDDIILTWRRNKLYNTSTLTGLGIRPSGNGKVEADGLGSAGFREDRSVVHIEAWTPELFQEMEQNEELQRRRDAGELSDDEEPQPEEREKFIIMLKGRDIEALECKVMPETTVDTLIAVFRKQRQVGSDKEVSLWWDGDRLEEHVEMEQAEIEEHDTIEVHVQ</sequence>
<accession>A0A2H3FSF2</accession>
<feature type="compositionally biased region" description="Polar residues" evidence="1">
    <location>
        <begin position="88"/>
        <end position="98"/>
    </location>
</feature>
<feature type="compositionally biased region" description="Polar residues" evidence="1">
    <location>
        <begin position="160"/>
        <end position="169"/>
    </location>
</feature>
<reference evidence="2" key="1">
    <citation type="submission" date="2021-03" db="EMBL/GenBank/DDBJ databases">
        <authorList>
            <person name="Alouane T."/>
            <person name="Langin T."/>
            <person name="Bonhomme L."/>
        </authorList>
    </citation>
    <scope>NUCLEOTIDE SEQUENCE</scope>
    <source>
        <strain evidence="2">MDC_Fg202</strain>
    </source>
</reference>
<dbReference type="Proteomes" id="UP000746612">
    <property type="component" value="Unassembled WGS sequence"/>
</dbReference>
<organism evidence="2 3">
    <name type="scientific">Gibberella zeae</name>
    <name type="common">Wheat head blight fungus</name>
    <name type="synonym">Fusarium graminearum</name>
    <dbReference type="NCBI Taxonomy" id="5518"/>
    <lineage>
        <taxon>Eukaryota</taxon>
        <taxon>Fungi</taxon>
        <taxon>Dikarya</taxon>
        <taxon>Ascomycota</taxon>
        <taxon>Pezizomycotina</taxon>
        <taxon>Sordariomycetes</taxon>
        <taxon>Hypocreomycetidae</taxon>
        <taxon>Hypocreales</taxon>
        <taxon>Nectriaceae</taxon>
        <taxon>Fusarium</taxon>
    </lineage>
</organism>
<dbReference type="Pfam" id="PF11976">
    <property type="entry name" value="Rad60-SLD"/>
    <property type="match status" value="1"/>
</dbReference>
<dbReference type="InterPro" id="IPR022617">
    <property type="entry name" value="Rad60/SUMO-like_dom"/>
</dbReference>
<evidence type="ECO:0000256" key="1">
    <source>
        <dbReference type="SAM" id="MobiDB-lite"/>
    </source>
</evidence>